<sequence length="91" mass="9583">MERSVFEAIGGAQTLARPSLRAMAASTSTAPANAPARPKLAVTSTTNIIARYSIETKNERAALGILPEESGCSSRSILQTVEAYQMLSPTT</sequence>
<dbReference type="EMBL" id="UINC01002778">
    <property type="protein sequence ID" value="SVA00210.1"/>
    <property type="molecule type" value="Genomic_DNA"/>
</dbReference>
<feature type="non-terminal residue" evidence="1">
    <location>
        <position position="91"/>
    </location>
</feature>
<gene>
    <name evidence="1" type="ORF">METZ01_LOCUS53064</name>
</gene>
<proteinExistence type="predicted"/>
<organism evidence="1">
    <name type="scientific">marine metagenome</name>
    <dbReference type="NCBI Taxonomy" id="408172"/>
    <lineage>
        <taxon>unclassified sequences</taxon>
        <taxon>metagenomes</taxon>
        <taxon>ecological metagenomes</taxon>
    </lineage>
</organism>
<accession>A0A381S7Y7</accession>
<name>A0A381S7Y7_9ZZZZ</name>
<evidence type="ECO:0000313" key="1">
    <source>
        <dbReference type="EMBL" id="SVA00210.1"/>
    </source>
</evidence>
<dbReference type="AlphaFoldDB" id="A0A381S7Y7"/>
<reference evidence="1" key="1">
    <citation type="submission" date="2018-05" db="EMBL/GenBank/DDBJ databases">
        <authorList>
            <person name="Lanie J.A."/>
            <person name="Ng W.-L."/>
            <person name="Kazmierczak K.M."/>
            <person name="Andrzejewski T.M."/>
            <person name="Davidsen T.M."/>
            <person name="Wayne K.J."/>
            <person name="Tettelin H."/>
            <person name="Glass J.I."/>
            <person name="Rusch D."/>
            <person name="Podicherti R."/>
            <person name="Tsui H.-C.T."/>
            <person name="Winkler M.E."/>
        </authorList>
    </citation>
    <scope>NUCLEOTIDE SEQUENCE</scope>
</reference>
<protein>
    <submittedName>
        <fullName evidence="1">Uncharacterized protein</fullName>
    </submittedName>
</protein>